<dbReference type="Gene3D" id="2.60.40.1120">
    <property type="entry name" value="Carboxypeptidase-like, regulatory domain"/>
    <property type="match status" value="1"/>
</dbReference>
<evidence type="ECO:0000256" key="3">
    <source>
        <dbReference type="ARBA" id="ARBA00022452"/>
    </source>
</evidence>
<evidence type="ECO:0000313" key="12">
    <source>
        <dbReference type="Proteomes" id="UP000190150"/>
    </source>
</evidence>
<reference evidence="12" key="1">
    <citation type="submission" date="2017-02" db="EMBL/GenBank/DDBJ databases">
        <authorList>
            <person name="Varghese N."/>
            <person name="Submissions S."/>
        </authorList>
    </citation>
    <scope>NUCLEOTIDE SEQUENCE [LARGE SCALE GENOMIC DNA]</scope>
    <source>
        <strain evidence="12">DSM 24091</strain>
    </source>
</reference>
<dbReference type="STRING" id="1513896.SAMN05660841_00488"/>
<protein>
    <submittedName>
        <fullName evidence="11">TonB-linked outer membrane protein, SusC/RagA family</fullName>
    </submittedName>
</protein>
<dbReference type="NCBIfam" id="TIGR04057">
    <property type="entry name" value="SusC_RagA_signa"/>
    <property type="match status" value="1"/>
</dbReference>
<evidence type="ECO:0000259" key="10">
    <source>
        <dbReference type="Pfam" id="PF07715"/>
    </source>
</evidence>
<dbReference type="PANTHER" id="PTHR30069">
    <property type="entry name" value="TONB-DEPENDENT OUTER MEMBRANE RECEPTOR"/>
    <property type="match status" value="1"/>
</dbReference>
<keyword evidence="3 8" id="KW-1134">Transmembrane beta strand</keyword>
<evidence type="ECO:0000256" key="7">
    <source>
        <dbReference type="ARBA" id="ARBA00023237"/>
    </source>
</evidence>
<evidence type="ECO:0000256" key="6">
    <source>
        <dbReference type="ARBA" id="ARBA00023136"/>
    </source>
</evidence>
<evidence type="ECO:0000256" key="8">
    <source>
        <dbReference type="PROSITE-ProRule" id="PRU01360"/>
    </source>
</evidence>
<dbReference type="GO" id="GO:0044718">
    <property type="term" value="P:siderophore transmembrane transport"/>
    <property type="evidence" value="ECO:0007669"/>
    <property type="project" value="TreeGrafter"/>
</dbReference>
<dbReference type="InterPro" id="IPR039426">
    <property type="entry name" value="TonB-dep_rcpt-like"/>
</dbReference>
<accession>A0A1T5BAS7</accession>
<evidence type="ECO:0000256" key="1">
    <source>
        <dbReference type="ARBA" id="ARBA00004571"/>
    </source>
</evidence>
<proteinExistence type="inferred from homology"/>
<comment type="subcellular location">
    <subcellularLocation>
        <location evidence="1 8">Cell outer membrane</location>
        <topology evidence="1 8">Multi-pass membrane protein</topology>
    </subcellularLocation>
</comment>
<dbReference type="Pfam" id="PF07715">
    <property type="entry name" value="Plug"/>
    <property type="match status" value="1"/>
</dbReference>
<dbReference type="GO" id="GO:0009279">
    <property type="term" value="C:cell outer membrane"/>
    <property type="evidence" value="ECO:0007669"/>
    <property type="project" value="UniProtKB-SubCell"/>
</dbReference>
<dbReference type="InterPro" id="IPR036942">
    <property type="entry name" value="Beta-barrel_TonB_sf"/>
</dbReference>
<keyword evidence="12" id="KW-1185">Reference proteome</keyword>
<keyword evidence="5 9" id="KW-0732">Signal</keyword>
<dbReference type="InterPro" id="IPR012910">
    <property type="entry name" value="Plug_dom"/>
</dbReference>
<feature type="signal peptide" evidence="9">
    <location>
        <begin position="1"/>
        <end position="24"/>
    </location>
</feature>
<dbReference type="SUPFAM" id="SSF56935">
    <property type="entry name" value="Porins"/>
    <property type="match status" value="1"/>
</dbReference>
<gene>
    <name evidence="11" type="ORF">SAMN05660841_00488</name>
</gene>
<dbReference type="InterPro" id="IPR008969">
    <property type="entry name" value="CarboxyPept-like_regulatory"/>
</dbReference>
<dbReference type="OrthoDB" id="9768177at2"/>
<dbReference type="InterPro" id="IPR037066">
    <property type="entry name" value="Plug_dom_sf"/>
</dbReference>
<keyword evidence="4 8" id="KW-0812">Transmembrane</keyword>
<dbReference type="EMBL" id="FUZF01000002">
    <property type="protein sequence ID" value="SKB43993.1"/>
    <property type="molecule type" value="Genomic_DNA"/>
</dbReference>
<evidence type="ECO:0000313" key="11">
    <source>
        <dbReference type="EMBL" id="SKB43993.1"/>
    </source>
</evidence>
<dbReference type="Proteomes" id="UP000190150">
    <property type="component" value="Unassembled WGS sequence"/>
</dbReference>
<dbReference type="NCBIfam" id="TIGR04056">
    <property type="entry name" value="OMP_RagA_SusC"/>
    <property type="match status" value="1"/>
</dbReference>
<keyword evidence="7 8" id="KW-0998">Cell outer membrane</keyword>
<dbReference type="InterPro" id="IPR023996">
    <property type="entry name" value="TonB-dep_OMP_SusC/RagA"/>
</dbReference>
<dbReference type="Gene3D" id="2.170.130.10">
    <property type="entry name" value="TonB-dependent receptor, plug domain"/>
    <property type="match status" value="1"/>
</dbReference>
<evidence type="ECO:0000256" key="5">
    <source>
        <dbReference type="ARBA" id="ARBA00022729"/>
    </source>
</evidence>
<organism evidence="11 12">
    <name type="scientific">Sphingobacterium nematocida</name>
    <dbReference type="NCBI Taxonomy" id="1513896"/>
    <lineage>
        <taxon>Bacteria</taxon>
        <taxon>Pseudomonadati</taxon>
        <taxon>Bacteroidota</taxon>
        <taxon>Sphingobacteriia</taxon>
        <taxon>Sphingobacteriales</taxon>
        <taxon>Sphingobacteriaceae</taxon>
        <taxon>Sphingobacterium</taxon>
    </lineage>
</organism>
<evidence type="ECO:0000256" key="4">
    <source>
        <dbReference type="ARBA" id="ARBA00022692"/>
    </source>
</evidence>
<dbReference type="Gene3D" id="2.40.170.20">
    <property type="entry name" value="TonB-dependent receptor, beta-barrel domain"/>
    <property type="match status" value="1"/>
</dbReference>
<dbReference type="SUPFAM" id="SSF49464">
    <property type="entry name" value="Carboxypeptidase regulatory domain-like"/>
    <property type="match status" value="1"/>
</dbReference>
<feature type="domain" description="TonB-dependent receptor plug" evidence="10">
    <location>
        <begin position="118"/>
        <end position="241"/>
    </location>
</feature>
<name>A0A1T5BAS7_9SPHI</name>
<dbReference type="PANTHER" id="PTHR30069:SF29">
    <property type="entry name" value="HEMOGLOBIN AND HEMOGLOBIN-HAPTOGLOBIN-BINDING PROTEIN 1-RELATED"/>
    <property type="match status" value="1"/>
</dbReference>
<evidence type="ECO:0000256" key="2">
    <source>
        <dbReference type="ARBA" id="ARBA00022448"/>
    </source>
</evidence>
<dbReference type="Pfam" id="PF13715">
    <property type="entry name" value="CarbopepD_reg_2"/>
    <property type="match status" value="1"/>
</dbReference>
<dbReference type="GO" id="GO:0015344">
    <property type="term" value="F:siderophore uptake transmembrane transporter activity"/>
    <property type="evidence" value="ECO:0007669"/>
    <property type="project" value="TreeGrafter"/>
</dbReference>
<comment type="similarity">
    <text evidence="8">Belongs to the TonB-dependent receptor family.</text>
</comment>
<sequence length="1025" mass="111481">MSKFYLKCCSLSILMLLCISVVFAQQSVTGIVSDASGPMKGVSISVKGTNKATQSDANGAYSIQADNGQTIRFSMIGYAAQEVMVASAKTINVTLINQDGALDEVVVTAMGIKREKKALGYSFQEVKSEQLLESKEANISNALVGKVAGLNVIKGSNGPASSTKITLRGNNSLTGDNQPLIIVDGVPVNNFLGATNNDYWNPGTDMGGGLGDINPEDIESMSVLKSGAASALYGSRAGNGAIIITTKSGKSQKGSGITLSSTLGLETLFMIPDIQNDFGQGNNGVADPIGTSNWGPAVASSNQQVYDNIGNFFKTGINNTQNISFQKQLGETNIYTSATYLDDQSKIPGATFRRINLLSKVGTTFGANNRWSTDVKVQYMNTNAKNRPLSGQNNSNAYATLFRMPRTLNILDYKDAVNEFGNMLWYGTSNSMNPYWLAEYKLNEDSRDRFLMNANLKYKLTDWLDAEARFGTDMYTTNFTNRTYSGSPLSSTGQYGIGKNTFNETNYIAALHAHKEELGGSKWGLNASLFGQLMRQKESSINGSAGELEVPNLFTLGNSKGNPSVSEGFYEKQINSLYATAELNYDGFWYVNLTGRNDWSSALNKDNRSYFYPSVSTSLVVTEMINKTGGSTPSWLSFLKVRGSYAAVGNDLGSYKLYNVYNIGKDPNGNTTASRGNVKFNPNVVSELIKTFEVGFDAKLFNRLGVDFSWYKTNATNQLISLPLNPLSGYSSEIVNAGNIQNKGFEIVLDANILKSENGFNWDTRVNFSKNENKIVELTENVKIYPLGGFDNIAVRAEEGYLYGNIYGSKFLRVTDENSEHYGKLLLNGSGLPQATGQEILGNQSPKALAGWTNSFSYKNIGLSFQIDGRFGGEFFSGTNVNLQANGTAAETVMNGNRDNLVVDGVIASGSSYVVNDKSVTPQQYWTQVATSGNLGIGEANIYDATNIRLRNISLNYRLPSSILKNTFIQNAKFGFTVNNVWMIKSHAKGIDPESVFAISTNATGFENFSTPTSRSYFFNLTLGF</sequence>
<keyword evidence="6 8" id="KW-0472">Membrane</keyword>
<dbReference type="AlphaFoldDB" id="A0A1T5BAS7"/>
<dbReference type="RefSeq" id="WP_079640871.1">
    <property type="nucleotide sequence ID" value="NZ_FUZF01000002.1"/>
</dbReference>
<dbReference type="InterPro" id="IPR023997">
    <property type="entry name" value="TonB-dep_OMP_SusC/RagA_CS"/>
</dbReference>
<dbReference type="PROSITE" id="PS52016">
    <property type="entry name" value="TONB_DEPENDENT_REC_3"/>
    <property type="match status" value="1"/>
</dbReference>
<keyword evidence="2 8" id="KW-0813">Transport</keyword>
<evidence type="ECO:0000256" key="9">
    <source>
        <dbReference type="SAM" id="SignalP"/>
    </source>
</evidence>
<feature type="chain" id="PRO_5012640020" evidence="9">
    <location>
        <begin position="25"/>
        <end position="1025"/>
    </location>
</feature>